<dbReference type="InterPro" id="IPR023380">
    <property type="entry name" value="DsbB-like_sf"/>
</dbReference>
<sequence length="199" mass="22155">MVTDYTTRLNAGSFNRLGYWFAHLYVVGMCGVLAGGFYYQFVKWEYPCPLCVLQRMFMMLVAMGPAYIIARGRKGRVDTRDYVTGYGIAIVSAVAGAMVSARQILLHIVPPDPGYGGTVFGLHLYTWALITFVLAIVAAGVMLVFCRETEPLDSDYTPISAAVMWLFLAIIAANAVAVFLLEGFNWVLPDDPDRYEIFY</sequence>
<feature type="transmembrane region" description="Helical" evidence="5">
    <location>
        <begin position="52"/>
        <end position="70"/>
    </location>
</feature>
<evidence type="ECO:0000313" key="7">
    <source>
        <dbReference type="Proteomes" id="UP001165378"/>
    </source>
</evidence>
<dbReference type="InterPro" id="IPR003752">
    <property type="entry name" value="DiS_bond_form_DsbB/BdbC"/>
</dbReference>
<keyword evidence="7" id="KW-1185">Reference proteome</keyword>
<dbReference type="Gene3D" id="1.20.1550.10">
    <property type="entry name" value="DsbB-like"/>
    <property type="match status" value="1"/>
</dbReference>
<comment type="caution">
    <text evidence="6">The sequence shown here is derived from an EMBL/GenBank/DDBJ whole genome shotgun (WGS) entry which is preliminary data.</text>
</comment>
<feature type="transmembrane region" description="Helical" evidence="5">
    <location>
        <begin position="82"/>
        <end position="104"/>
    </location>
</feature>
<keyword evidence="4 5" id="KW-0472">Membrane</keyword>
<reference evidence="6" key="1">
    <citation type="submission" date="2022-01" db="EMBL/GenBank/DDBJ databases">
        <title>Genome-Based Taxonomic Classification of the Phylum Actinobacteria.</title>
        <authorList>
            <person name="Gao Y."/>
        </authorList>
    </citation>
    <scope>NUCLEOTIDE SEQUENCE</scope>
    <source>
        <strain evidence="6">KLBMP 8922</strain>
    </source>
</reference>
<feature type="transmembrane region" description="Helical" evidence="5">
    <location>
        <begin position="17"/>
        <end position="40"/>
    </location>
</feature>
<accession>A0AA41PY21</accession>
<gene>
    <name evidence="6" type="ORF">LZ495_11575</name>
</gene>
<evidence type="ECO:0000256" key="4">
    <source>
        <dbReference type="ARBA" id="ARBA00023136"/>
    </source>
</evidence>
<feature type="transmembrane region" description="Helical" evidence="5">
    <location>
        <begin position="158"/>
        <end position="181"/>
    </location>
</feature>
<keyword evidence="2 5" id="KW-0812">Transmembrane</keyword>
<feature type="transmembrane region" description="Helical" evidence="5">
    <location>
        <begin position="124"/>
        <end position="146"/>
    </location>
</feature>
<proteinExistence type="predicted"/>
<dbReference type="SUPFAM" id="SSF158442">
    <property type="entry name" value="DsbB-like"/>
    <property type="match status" value="1"/>
</dbReference>
<evidence type="ECO:0000256" key="2">
    <source>
        <dbReference type="ARBA" id="ARBA00022692"/>
    </source>
</evidence>
<dbReference type="EMBL" id="JAKFHA010000005">
    <property type="protein sequence ID" value="MCF2527853.1"/>
    <property type="molecule type" value="Genomic_DNA"/>
</dbReference>
<dbReference type="AlphaFoldDB" id="A0AA41PY21"/>
<comment type="subcellular location">
    <subcellularLocation>
        <location evidence="1">Membrane</location>
        <topology evidence="1">Multi-pass membrane protein</topology>
    </subcellularLocation>
</comment>
<organism evidence="6 7">
    <name type="scientific">Yinghuangia soli</name>
    <dbReference type="NCBI Taxonomy" id="2908204"/>
    <lineage>
        <taxon>Bacteria</taxon>
        <taxon>Bacillati</taxon>
        <taxon>Actinomycetota</taxon>
        <taxon>Actinomycetes</taxon>
        <taxon>Kitasatosporales</taxon>
        <taxon>Streptomycetaceae</taxon>
        <taxon>Yinghuangia</taxon>
    </lineage>
</organism>
<dbReference type="GO" id="GO:0016020">
    <property type="term" value="C:membrane"/>
    <property type="evidence" value="ECO:0007669"/>
    <property type="project" value="UniProtKB-SubCell"/>
</dbReference>
<dbReference type="Pfam" id="PF02600">
    <property type="entry name" value="DsbB"/>
    <property type="match status" value="1"/>
</dbReference>
<name>A0AA41PY21_9ACTN</name>
<evidence type="ECO:0000256" key="1">
    <source>
        <dbReference type="ARBA" id="ARBA00004141"/>
    </source>
</evidence>
<dbReference type="Proteomes" id="UP001165378">
    <property type="component" value="Unassembled WGS sequence"/>
</dbReference>
<dbReference type="GO" id="GO:0006457">
    <property type="term" value="P:protein folding"/>
    <property type="evidence" value="ECO:0007669"/>
    <property type="project" value="InterPro"/>
</dbReference>
<protein>
    <submittedName>
        <fullName evidence="6">Disulfide bond formation protein B</fullName>
    </submittedName>
</protein>
<evidence type="ECO:0000256" key="3">
    <source>
        <dbReference type="ARBA" id="ARBA00022989"/>
    </source>
</evidence>
<keyword evidence="3 5" id="KW-1133">Transmembrane helix</keyword>
<dbReference type="RefSeq" id="WP_235052023.1">
    <property type="nucleotide sequence ID" value="NZ_JAKFHA010000005.1"/>
</dbReference>
<dbReference type="GO" id="GO:0015035">
    <property type="term" value="F:protein-disulfide reductase activity"/>
    <property type="evidence" value="ECO:0007669"/>
    <property type="project" value="InterPro"/>
</dbReference>
<evidence type="ECO:0000256" key="5">
    <source>
        <dbReference type="SAM" id="Phobius"/>
    </source>
</evidence>
<evidence type="ECO:0000313" key="6">
    <source>
        <dbReference type="EMBL" id="MCF2527853.1"/>
    </source>
</evidence>